<dbReference type="Proteomes" id="UP000002009">
    <property type="component" value="Chromosome 9"/>
</dbReference>
<dbReference type="STRING" id="296587.C1ECN4"/>
<dbReference type="EMBL" id="CP001329">
    <property type="protein sequence ID" value="ACO65935.1"/>
    <property type="molecule type" value="Genomic_DNA"/>
</dbReference>
<organism evidence="7 8">
    <name type="scientific">Micromonas commoda (strain RCC299 / NOUM17 / CCMP2709)</name>
    <name type="common">Picoplanktonic green alga</name>
    <dbReference type="NCBI Taxonomy" id="296587"/>
    <lineage>
        <taxon>Eukaryota</taxon>
        <taxon>Viridiplantae</taxon>
        <taxon>Chlorophyta</taxon>
        <taxon>Mamiellophyceae</taxon>
        <taxon>Mamiellales</taxon>
        <taxon>Mamiellaceae</taxon>
        <taxon>Micromonas</taxon>
    </lineage>
</organism>
<dbReference type="FunCoup" id="C1ECN4">
    <property type="interactions" value="1563"/>
</dbReference>
<keyword evidence="2" id="KW-0489">Methyltransferase</keyword>
<reference evidence="7 8" key="1">
    <citation type="journal article" date="2009" name="Science">
        <title>Green evolution and dynamic adaptations revealed by genomes of the marine picoeukaryotes Micromonas.</title>
        <authorList>
            <person name="Worden A.Z."/>
            <person name="Lee J.H."/>
            <person name="Mock T."/>
            <person name="Rouze P."/>
            <person name="Simmons M.P."/>
            <person name="Aerts A.L."/>
            <person name="Allen A.E."/>
            <person name="Cuvelier M.L."/>
            <person name="Derelle E."/>
            <person name="Everett M.V."/>
            <person name="Foulon E."/>
            <person name="Grimwood J."/>
            <person name="Gundlach H."/>
            <person name="Henrissat B."/>
            <person name="Napoli C."/>
            <person name="McDonald S.M."/>
            <person name="Parker M.S."/>
            <person name="Rombauts S."/>
            <person name="Salamov A."/>
            <person name="Von Dassow P."/>
            <person name="Badger J.H."/>
            <person name="Coutinho P.M."/>
            <person name="Demir E."/>
            <person name="Dubchak I."/>
            <person name="Gentemann C."/>
            <person name="Eikrem W."/>
            <person name="Gready J.E."/>
            <person name="John U."/>
            <person name="Lanier W."/>
            <person name="Lindquist E.A."/>
            <person name="Lucas S."/>
            <person name="Mayer K.F."/>
            <person name="Moreau H."/>
            <person name="Not F."/>
            <person name="Otillar R."/>
            <person name="Panaud O."/>
            <person name="Pangilinan J."/>
            <person name="Paulsen I."/>
            <person name="Piegu B."/>
            <person name="Poliakov A."/>
            <person name="Robbens S."/>
            <person name="Schmutz J."/>
            <person name="Toulza E."/>
            <person name="Wyss T."/>
            <person name="Zelensky A."/>
            <person name="Zhou K."/>
            <person name="Armbrust E.V."/>
            <person name="Bhattacharya D."/>
            <person name="Goodenough U.W."/>
            <person name="Van de Peer Y."/>
            <person name="Grigoriev I.V."/>
        </authorList>
    </citation>
    <scope>NUCLEOTIDE SEQUENCE [LARGE SCALE GENOMIC DNA]</scope>
    <source>
        <strain evidence="8">RCC299 / NOUM17</strain>
    </source>
</reference>
<keyword evidence="3" id="KW-0808">Transferase</keyword>
<feature type="non-terminal residue" evidence="7">
    <location>
        <position position="177"/>
    </location>
</feature>
<gene>
    <name evidence="7" type="ORF">MICPUN_76613</name>
</gene>
<dbReference type="RefSeq" id="XP_002504677.1">
    <property type="nucleotide sequence ID" value="XM_002504631.1"/>
</dbReference>
<proteinExistence type="predicted"/>
<dbReference type="eggNOG" id="KOG2967">
    <property type="taxonomic scope" value="Eukaryota"/>
</dbReference>
<feature type="non-terminal residue" evidence="7">
    <location>
        <position position="1"/>
    </location>
</feature>
<accession>C1ECN4</accession>
<dbReference type="InterPro" id="IPR007356">
    <property type="entry name" value="tRNA_m1G_MeTrfase_euk"/>
</dbReference>
<evidence type="ECO:0000256" key="2">
    <source>
        <dbReference type="ARBA" id="ARBA00022603"/>
    </source>
</evidence>
<dbReference type="CDD" id="cd18089">
    <property type="entry name" value="SPOUT_Trm10-like"/>
    <property type="match status" value="1"/>
</dbReference>
<dbReference type="PANTHER" id="PTHR13563:SF13">
    <property type="entry name" value="TRNA METHYLTRANSFERASE 10 HOMOLOG A"/>
    <property type="match status" value="1"/>
</dbReference>
<dbReference type="GO" id="GO:0002939">
    <property type="term" value="P:tRNA N1-guanine methylation"/>
    <property type="evidence" value="ECO:0007669"/>
    <property type="project" value="TreeGrafter"/>
</dbReference>
<dbReference type="InParanoid" id="C1ECN4"/>
<dbReference type="PROSITE" id="PS51675">
    <property type="entry name" value="SAM_MT_TRM10"/>
    <property type="match status" value="1"/>
</dbReference>
<dbReference type="GO" id="GO:0000049">
    <property type="term" value="F:tRNA binding"/>
    <property type="evidence" value="ECO:0007669"/>
    <property type="project" value="TreeGrafter"/>
</dbReference>
<dbReference type="OMA" id="YQIGFHV"/>
<protein>
    <recommendedName>
        <fullName evidence="1">tRNA (guanine(9)-N(1))-methyltransferase</fullName>
        <ecNumber evidence="1">2.1.1.221</ecNumber>
    </recommendedName>
</protein>
<evidence type="ECO:0000256" key="5">
    <source>
        <dbReference type="ARBA" id="ARBA00048434"/>
    </source>
</evidence>
<keyword evidence="4" id="KW-0949">S-adenosyl-L-methionine</keyword>
<dbReference type="InterPro" id="IPR038459">
    <property type="entry name" value="MT_TRM10-typ_sf"/>
</dbReference>
<evidence type="ECO:0000256" key="4">
    <source>
        <dbReference type="ARBA" id="ARBA00022691"/>
    </source>
</evidence>
<dbReference type="PANTHER" id="PTHR13563">
    <property type="entry name" value="TRNA (GUANINE-9-) METHYLTRANSFERASE"/>
    <property type="match status" value="1"/>
</dbReference>
<evidence type="ECO:0000313" key="7">
    <source>
        <dbReference type="EMBL" id="ACO65935.1"/>
    </source>
</evidence>
<dbReference type="KEGG" id="mis:MICPUN_76613"/>
<dbReference type="EC" id="2.1.1.221" evidence="1"/>
<dbReference type="Gene3D" id="3.40.1280.30">
    <property type="match status" value="1"/>
</dbReference>
<dbReference type="GO" id="GO:0052905">
    <property type="term" value="F:tRNA (guanosine(9)-N1)-methyltransferase activity"/>
    <property type="evidence" value="ECO:0007669"/>
    <property type="project" value="UniProtKB-EC"/>
</dbReference>
<dbReference type="AlphaFoldDB" id="C1ECN4"/>
<evidence type="ECO:0000259" key="6">
    <source>
        <dbReference type="PROSITE" id="PS51675"/>
    </source>
</evidence>
<dbReference type="GeneID" id="8246542"/>
<evidence type="ECO:0000256" key="1">
    <source>
        <dbReference type="ARBA" id="ARBA00012797"/>
    </source>
</evidence>
<feature type="domain" description="SAM-dependent MTase TRM10-type" evidence="6">
    <location>
        <begin position="1"/>
        <end position="177"/>
    </location>
</feature>
<keyword evidence="8" id="KW-1185">Reference proteome</keyword>
<evidence type="ECO:0000313" key="8">
    <source>
        <dbReference type="Proteomes" id="UP000002009"/>
    </source>
</evidence>
<name>C1ECN4_MICCC</name>
<comment type="catalytic activity">
    <reaction evidence="5">
        <text>guanosine(9) in tRNA + S-adenosyl-L-methionine = N(1)-methylguanosine(9) in tRNA + S-adenosyl-L-homocysteine + H(+)</text>
        <dbReference type="Rhea" id="RHEA:43156"/>
        <dbReference type="Rhea" id="RHEA-COMP:10367"/>
        <dbReference type="Rhea" id="RHEA-COMP:10368"/>
        <dbReference type="ChEBI" id="CHEBI:15378"/>
        <dbReference type="ChEBI" id="CHEBI:57856"/>
        <dbReference type="ChEBI" id="CHEBI:59789"/>
        <dbReference type="ChEBI" id="CHEBI:73542"/>
        <dbReference type="ChEBI" id="CHEBI:74269"/>
        <dbReference type="EC" id="2.1.1.221"/>
    </reaction>
</comment>
<sequence length="177" mass="20034">VVIDLEFGDLMEEKEKKSMAYQLGICYSANCKAVVPAQIHVTGLGSGMGDVVRKVCSGVEHWAVHMSDETYLESPALAERKTNLVYLTADSEHELEDFKDDEVYIIGGIVDRNRYKNLTLNKANEQGIRHARLPIRDHLKMSGTHVLTVNQTLDIIHAQLELRDWDQAMDRAVPMRK</sequence>
<dbReference type="OrthoDB" id="278300at2759"/>
<dbReference type="GO" id="GO:0005634">
    <property type="term" value="C:nucleus"/>
    <property type="evidence" value="ECO:0007669"/>
    <property type="project" value="TreeGrafter"/>
</dbReference>
<evidence type="ECO:0000256" key="3">
    <source>
        <dbReference type="ARBA" id="ARBA00022679"/>
    </source>
</evidence>
<dbReference type="InterPro" id="IPR028564">
    <property type="entry name" value="MT_TRM10-typ"/>
</dbReference>